<feature type="transmembrane region" description="Helical" evidence="1">
    <location>
        <begin position="151"/>
        <end position="170"/>
    </location>
</feature>
<dbReference type="RefSeq" id="WP_094693605.1">
    <property type="nucleotide sequence ID" value="NZ_JBDNKC010000004.1"/>
</dbReference>
<proteinExistence type="predicted"/>
<evidence type="ECO:0008006" key="4">
    <source>
        <dbReference type="Google" id="ProtNLM"/>
    </source>
</evidence>
<feature type="transmembrane region" description="Helical" evidence="1">
    <location>
        <begin position="115"/>
        <end position="131"/>
    </location>
</feature>
<dbReference type="Proteomes" id="UP000216451">
    <property type="component" value="Unassembled WGS sequence"/>
</dbReference>
<protein>
    <recommendedName>
        <fullName evidence="4">Glycosyltransferase RgtA/B/C/D-like domain-containing protein</fullName>
    </recommendedName>
</protein>
<dbReference type="EMBL" id="MWXA01000005">
    <property type="protein sequence ID" value="OZG67119.1"/>
    <property type="molecule type" value="Genomic_DNA"/>
</dbReference>
<feature type="transmembrane region" description="Helical" evidence="1">
    <location>
        <begin position="411"/>
        <end position="431"/>
    </location>
</feature>
<dbReference type="OrthoDB" id="4824750at2"/>
<feature type="transmembrane region" description="Helical" evidence="1">
    <location>
        <begin position="267"/>
        <end position="286"/>
    </location>
</feature>
<organism evidence="2 3">
    <name type="scientific">Bifidobacterium aquikefiri</name>
    <dbReference type="NCBI Taxonomy" id="1653207"/>
    <lineage>
        <taxon>Bacteria</taxon>
        <taxon>Bacillati</taxon>
        <taxon>Actinomycetota</taxon>
        <taxon>Actinomycetes</taxon>
        <taxon>Bifidobacteriales</taxon>
        <taxon>Bifidobacteriaceae</taxon>
        <taxon>Bifidobacterium</taxon>
    </lineage>
</organism>
<keyword evidence="1" id="KW-0812">Transmembrane</keyword>
<evidence type="ECO:0000313" key="3">
    <source>
        <dbReference type="Proteomes" id="UP000216451"/>
    </source>
</evidence>
<dbReference type="AlphaFoldDB" id="A0A261G6S3"/>
<reference evidence="2 3" key="1">
    <citation type="journal article" date="2017" name="BMC Genomics">
        <title>Comparative genomic and phylogenomic analyses of the Bifidobacteriaceae family.</title>
        <authorList>
            <person name="Lugli G.A."/>
            <person name="Milani C."/>
            <person name="Turroni F."/>
            <person name="Duranti S."/>
            <person name="Mancabelli L."/>
            <person name="Mangifesta M."/>
            <person name="Ferrario C."/>
            <person name="Modesto M."/>
            <person name="Mattarelli P."/>
            <person name="Jiri K."/>
            <person name="van Sinderen D."/>
            <person name="Ventura M."/>
        </authorList>
    </citation>
    <scope>NUCLEOTIDE SEQUENCE [LARGE SCALE GENOMIC DNA]</scope>
    <source>
        <strain evidence="2 3">LMG 28769</strain>
    </source>
</reference>
<gene>
    <name evidence="2" type="ORF">BAQU_1191</name>
</gene>
<feature type="transmembrane region" description="Helical" evidence="1">
    <location>
        <begin position="233"/>
        <end position="255"/>
    </location>
</feature>
<comment type="caution">
    <text evidence="2">The sequence shown here is derived from an EMBL/GenBank/DDBJ whole genome shotgun (WGS) entry which is preliminary data.</text>
</comment>
<dbReference type="GeneID" id="98295861"/>
<feature type="transmembrane region" description="Helical" evidence="1">
    <location>
        <begin position="29"/>
        <end position="51"/>
    </location>
</feature>
<feature type="transmembrane region" description="Helical" evidence="1">
    <location>
        <begin position="332"/>
        <end position="353"/>
    </location>
</feature>
<name>A0A261G6S3_9BIFI</name>
<keyword evidence="1" id="KW-1133">Transmembrane helix</keyword>
<evidence type="ECO:0000313" key="2">
    <source>
        <dbReference type="EMBL" id="OZG67119.1"/>
    </source>
</evidence>
<keyword evidence="1" id="KW-0472">Membrane</keyword>
<sequence>MSAKTPSFPFDEITLLQYAKYFSGTGMHLPLAGSGYFPGWAIIMAPLWWITSDPQTMYHLAIALGVVVGVVTVWPLTLLVERFSLDRAKSAAVAGIIMCMPSRTVQAGYAMSEKFLCLMIVCTALAAYRLAEGVSLRRAVQLSLLTSTLILTHARAIVVLPITIVWLVLLLRKQGRLALLSVSMTAGLGTLTFVGSILLNQHLLEFQFTQGYSIAGNVFSGASIILRTFLGQAWYQIVASLGIVVLGVVVLTQKVSRDWKSSKRVDAHLWMLAVGVGAFSFSVLAWANSAGLFTTSGRGRLDPAIYGRYSDPFTMLLIVAGLASIMKGLHELSFVWAAFINLIIIGATVLWVAPRALTWGIVTPAHVPGILSWGSSLPYPQSMSPGWLPSVYQHYDTWNWLMPTWTNLNRFWLHASAPTVAFLMMTALYMLVRHNGVKSSAAFIFSAVLVAACILGSLTSLPMVRNFQLKDGGKPNIVQSIDTIEDRYGTMKVAFDISCTPHQGSQGWALNAFSFWLQSRGLELTEHPEESKAPLLISCTDYKAKTGSDVEAISGANTFGYQLWALPGSSLYAHEKA</sequence>
<feature type="transmembrane region" description="Helical" evidence="1">
    <location>
        <begin position="177"/>
        <end position="199"/>
    </location>
</feature>
<feature type="transmembrane region" description="Helical" evidence="1">
    <location>
        <begin position="57"/>
        <end position="80"/>
    </location>
</feature>
<feature type="transmembrane region" description="Helical" evidence="1">
    <location>
        <begin position="443"/>
        <end position="464"/>
    </location>
</feature>
<evidence type="ECO:0000256" key="1">
    <source>
        <dbReference type="SAM" id="Phobius"/>
    </source>
</evidence>
<keyword evidence="3" id="KW-1185">Reference proteome</keyword>
<accession>A0A261G6S3</accession>
<feature type="transmembrane region" description="Helical" evidence="1">
    <location>
        <begin position="306"/>
        <end position="325"/>
    </location>
</feature>